<evidence type="ECO:0000256" key="1">
    <source>
        <dbReference type="ARBA" id="ARBA00022737"/>
    </source>
</evidence>
<proteinExistence type="predicted"/>
<dbReference type="PANTHER" id="PTHR10130">
    <property type="entry name" value="PEROXISOMAL TARGETING SIGNAL 1 RECEPTOR PEX5"/>
    <property type="match status" value="1"/>
</dbReference>
<dbReference type="InterPro" id="IPR011990">
    <property type="entry name" value="TPR-like_helical_dom_sf"/>
</dbReference>
<dbReference type="GO" id="GO:0005778">
    <property type="term" value="C:peroxisomal membrane"/>
    <property type="evidence" value="ECO:0007669"/>
    <property type="project" value="TreeGrafter"/>
</dbReference>
<dbReference type="GO" id="GO:0016560">
    <property type="term" value="P:protein import into peroxisome matrix, docking"/>
    <property type="evidence" value="ECO:0007669"/>
    <property type="project" value="TreeGrafter"/>
</dbReference>
<keyword evidence="2" id="KW-0802">TPR repeat</keyword>
<reference evidence="3 4" key="1">
    <citation type="journal article" date="2021" name="Commun. Biol.">
        <title>The genome of Shorea leprosula (Dipterocarpaceae) highlights the ecological relevance of drought in aseasonal tropical rainforests.</title>
        <authorList>
            <person name="Ng K.K.S."/>
            <person name="Kobayashi M.J."/>
            <person name="Fawcett J.A."/>
            <person name="Hatakeyama M."/>
            <person name="Paape T."/>
            <person name="Ng C.H."/>
            <person name="Ang C.C."/>
            <person name="Tnah L.H."/>
            <person name="Lee C.T."/>
            <person name="Nishiyama T."/>
            <person name="Sese J."/>
            <person name="O'Brien M.J."/>
            <person name="Copetti D."/>
            <person name="Mohd Noor M.I."/>
            <person name="Ong R.C."/>
            <person name="Putra M."/>
            <person name="Sireger I.Z."/>
            <person name="Indrioko S."/>
            <person name="Kosugi Y."/>
            <person name="Izuno A."/>
            <person name="Isagi Y."/>
            <person name="Lee S.L."/>
            <person name="Shimizu K.K."/>
        </authorList>
    </citation>
    <scope>NUCLEOTIDE SEQUENCE [LARGE SCALE GENOMIC DNA]</scope>
    <source>
        <strain evidence="3">214</strain>
    </source>
</reference>
<evidence type="ECO:0000256" key="2">
    <source>
        <dbReference type="ARBA" id="ARBA00022803"/>
    </source>
</evidence>
<dbReference type="PANTHER" id="PTHR10130:SF0">
    <property type="entry name" value="GH08708P"/>
    <property type="match status" value="1"/>
</dbReference>
<organism evidence="3 4">
    <name type="scientific">Rubroshorea leprosula</name>
    <dbReference type="NCBI Taxonomy" id="152421"/>
    <lineage>
        <taxon>Eukaryota</taxon>
        <taxon>Viridiplantae</taxon>
        <taxon>Streptophyta</taxon>
        <taxon>Embryophyta</taxon>
        <taxon>Tracheophyta</taxon>
        <taxon>Spermatophyta</taxon>
        <taxon>Magnoliopsida</taxon>
        <taxon>eudicotyledons</taxon>
        <taxon>Gunneridae</taxon>
        <taxon>Pentapetalae</taxon>
        <taxon>rosids</taxon>
        <taxon>malvids</taxon>
        <taxon>Malvales</taxon>
        <taxon>Dipterocarpaceae</taxon>
        <taxon>Rubroshorea</taxon>
    </lineage>
</organism>
<dbReference type="Proteomes" id="UP001054252">
    <property type="component" value="Unassembled WGS sequence"/>
</dbReference>
<dbReference type="AlphaFoldDB" id="A0AAV5LJ19"/>
<dbReference type="InterPro" id="IPR024111">
    <property type="entry name" value="PEX5/PEX5L"/>
</dbReference>
<dbReference type="Gene3D" id="1.25.40.10">
    <property type="entry name" value="Tetratricopeptide repeat domain"/>
    <property type="match status" value="1"/>
</dbReference>
<name>A0AAV5LJ19_9ROSI</name>
<dbReference type="SUPFAM" id="SSF48452">
    <property type="entry name" value="TPR-like"/>
    <property type="match status" value="1"/>
</dbReference>
<dbReference type="EMBL" id="BPVZ01000120">
    <property type="protein sequence ID" value="GKV37140.1"/>
    <property type="molecule type" value="Genomic_DNA"/>
</dbReference>
<sequence length="52" mass="6265">MYEESIQYYVRALTMNPKSDNAWKYLRISLRNDLLGACDSRNLDVHQWEFPL</sequence>
<evidence type="ECO:0000313" key="3">
    <source>
        <dbReference type="EMBL" id="GKV37140.1"/>
    </source>
</evidence>
<evidence type="ECO:0000313" key="4">
    <source>
        <dbReference type="Proteomes" id="UP001054252"/>
    </source>
</evidence>
<dbReference type="GO" id="GO:0005829">
    <property type="term" value="C:cytosol"/>
    <property type="evidence" value="ECO:0007669"/>
    <property type="project" value="TreeGrafter"/>
</dbReference>
<keyword evidence="1" id="KW-0677">Repeat</keyword>
<keyword evidence="4" id="KW-1185">Reference proteome</keyword>
<gene>
    <name evidence="3" type="ORF">SLEP1_g45200</name>
</gene>
<comment type="caution">
    <text evidence="3">The sequence shown here is derived from an EMBL/GenBank/DDBJ whole genome shotgun (WGS) entry which is preliminary data.</text>
</comment>
<dbReference type="GO" id="GO:0005052">
    <property type="term" value="F:peroxisome matrix targeting signal-1 binding"/>
    <property type="evidence" value="ECO:0007669"/>
    <property type="project" value="TreeGrafter"/>
</dbReference>
<protein>
    <submittedName>
        <fullName evidence="3">Uncharacterized protein</fullName>
    </submittedName>
</protein>
<accession>A0AAV5LJ19</accession>